<evidence type="ECO:0000256" key="1">
    <source>
        <dbReference type="ARBA" id="ARBA00022723"/>
    </source>
</evidence>
<feature type="chain" id="PRO_5040430606" evidence="2">
    <location>
        <begin position="20"/>
        <end position="651"/>
    </location>
</feature>
<keyword evidence="5" id="KW-1185">Reference proteome</keyword>
<accession>A0A9N8D9Q4</accession>
<evidence type="ECO:0000313" key="5">
    <source>
        <dbReference type="Proteomes" id="UP001153069"/>
    </source>
</evidence>
<organism evidence="4 5">
    <name type="scientific">Seminavis robusta</name>
    <dbReference type="NCBI Taxonomy" id="568900"/>
    <lineage>
        <taxon>Eukaryota</taxon>
        <taxon>Sar</taxon>
        <taxon>Stramenopiles</taxon>
        <taxon>Ochrophyta</taxon>
        <taxon>Bacillariophyta</taxon>
        <taxon>Bacillariophyceae</taxon>
        <taxon>Bacillariophycidae</taxon>
        <taxon>Naviculales</taxon>
        <taxon>Naviculaceae</taxon>
        <taxon>Seminavis</taxon>
    </lineage>
</organism>
<dbReference type="PANTHER" id="PTHR11709:SF518">
    <property type="entry name" value="MULTICOPPER OXIDASE"/>
    <property type="match status" value="1"/>
</dbReference>
<keyword evidence="1" id="KW-0479">Metal-binding</keyword>
<dbReference type="OrthoDB" id="2121828at2759"/>
<proteinExistence type="predicted"/>
<evidence type="ECO:0000256" key="2">
    <source>
        <dbReference type="SAM" id="SignalP"/>
    </source>
</evidence>
<dbReference type="PANTHER" id="PTHR11709">
    <property type="entry name" value="MULTI-COPPER OXIDASE"/>
    <property type="match status" value="1"/>
</dbReference>
<dbReference type="PROSITE" id="PS00080">
    <property type="entry name" value="MULTICOPPER_OXIDASE2"/>
    <property type="match status" value="1"/>
</dbReference>
<dbReference type="GO" id="GO:0016491">
    <property type="term" value="F:oxidoreductase activity"/>
    <property type="evidence" value="ECO:0007669"/>
    <property type="project" value="InterPro"/>
</dbReference>
<evidence type="ECO:0000313" key="4">
    <source>
        <dbReference type="EMBL" id="CAB9497805.1"/>
    </source>
</evidence>
<dbReference type="Gene3D" id="2.60.40.420">
    <property type="entry name" value="Cupredoxins - blue copper proteins"/>
    <property type="match status" value="3"/>
</dbReference>
<dbReference type="InterPro" id="IPR008972">
    <property type="entry name" value="Cupredoxin"/>
</dbReference>
<dbReference type="Pfam" id="PF07731">
    <property type="entry name" value="Cu-oxidase_2"/>
    <property type="match status" value="1"/>
</dbReference>
<reference evidence="4" key="1">
    <citation type="submission" date="2020-06" db="EMBL/GenBank/DDBJ databases">
        <authorList>
            <consortium name="Plant Systems Biology data submission"/>
        </authorList>
    </citation>
    <scope>NUCLEOTIDE SEQUENCE</scope>
    <source>
        <strain evidence="4">D6</strain>
    </source>
</reference>
<dbReference type="GO" id="GO:0005507">
    <property type="term" value="F:copper ion binding"/>
    <property type="evidence" value="ECO:0007669"/>
    <property type="project" value="InterPro"/>
</dbReference>
<keyword evidence="2" id="KW-0732">Signal</keyword>
<feature type="domain" description="Plastocyanin-like" evidence="3">
    <location>
        <begin position="530"/>
        <end position="644"/>
    </location>
</feature>
<sequence>MNFLRCWLLVSFLLLSFRGDRLMISAQDDLDLPHLRSVNKQSNSFPEEVSEDENPRHPLPLASISYSCAVQERTCGTTTDRYYEIIASYEKYWIENYPPGLDAPASATGAYARIRTFTGGEGFEDTPEAKAQTGPLGPSLKVKPGETMSILLRNNLEPGTPPTGMGDGYTVESVDKSLYVPFLNRSNPDGGYYELQPYGLTFIGPTPETVEDITVPNPENIPSNYDQVNLHLHGAVVEPHLFMPQGTSDADADWISVGPGECYCYSFYFPEDHPTGTYWYHTHRHGSSAMWTWAQAAGLLAIEGSFSRELEEAGISTVTPFVVTDPHFAFSDVEANTYVVTTFLNGQRGIVAHPEATYCVNGQFQPNFEMTVGETTWLKFLTGTTENLVNFRILDEDGNLVKVWDAGSDGINYAEPIQVDQYVQGGGMRQDILLQFPAAGIYEVWTMGLSKIQFYGVGPGDQLLATFQVTEPPTPATAVDISSLKFTLPTAHAFNIAPETVTKRRTVYFDVAGDVTKIPFPQFTINEKAFEIDYILDELVLDGHAEEWTLVSTSNATHPFHIHVVPFQVISASSGNALVSAPMMEYMTRVQPARVWRDTVVIPPYGIVKIWIQFVPAPVVNLNGKSVFHCHFLAHEDTGMIMAIKFKDVNE</sequence>
<dbReference type="InterPro" id="IPR002355">
    <property type="entry name" value="Cu_oxidase_Cu_BS"/>
</dbReference>
<comment type="caution">
    <text evidence="4">The sequence shown here is derived from an EMBL/GenBank/DDBJ whole genome shotgun (WGS) entry which is preliminary data.</text>
</comment>
<dbReference type="Proteomes" id="UP001153069">
    <property type="component" value="Unassembled WGS sequence"/>
</dbReference>
<protein>
    <submittedName>
        <fullName evidence="4">Multicopper oxidase</fullName>
    </submittedName>
</protein>
<gene>
    <name evidence="4" type="ORF">SEMRO_26_G017480.1</name>
</gene>
<name>A0A9N8D9Q4_9STRA</name>
<dbReference type="AlphaFoldDB" id="A0A9N8D9Q4"/>
<dbReference type="EMBL" id="CAICTM010000026">
    <property type="protein sequence ID" value="CAB9497805.1"/>
    <property type="molecule type" value="Genomic_DNA"/>
</dbReference>
<feature type="signal peptide" evidence="2">
    <location>
        <begin position="1"/>
        <end position="19"/>
    </location>
</feature>
<dbReference type="SUPFAM" id="SSF49503">
    <property type="entry name" value="Cupredoxins"/>
    <property type="match status" value="3"/>
</dbReference>
<evidence type="ECO:0000259" key="3">
    <source>
        <dbReference type="Pfam" id="PF07731"/>
    </source>
</evidence>
<dbReference type="InterPro" id="IPR011706">
    <property type="entry name" value="Cu-oxidase_C"/>
</dbReference>
<dbReference type="InterPro" id="IPR045087">
    <property type="entry name" value="Cu-oxidase_fam"/>
</dbReference>